<proteinExistence type="predicted"/>
<dbReference type="EMBL" id="FNPZ01000004">
    <property type="protein sequence ID" value="SDZ42741.1"/>
    <property type="molecule type" value="Genomic_DNA"/>
</dbReference>
<dbReference type="InterPro" id="IPR029442">
    <property type="entry name" value="GyrI-like"/>
</dbReference>
<gene>
    <name evidence="2" type="ORF">SAMN05216554_3801</name>
</gene>
<feature type="domain" description="AraC effector-binding" evidence="1">
    <location>
        <begin position="2"/>
        <end position="152"/>
    </location>
</feature>
<dbReference type="InterPro" id="IPR011256">
    <property type="entry name" value="Reg_factor_effector_dom_sf"/>
</dbReference>
<protein>
    <submittedName>
        <fullName evidence="2">AraC family transcriptional regulator</fullName>
    </submittedName>
</protein>
<evidence type="ECO:0000313" key="3">
    <source>
        <dbReference type="Proteomes" id="UP000198891"/>
    </source>
</evidence>
<dbReference type="AlphaFoldDB" id="A0A1H3SYT4"/>
<dbReference type="Gene3D" id="3.20.80.10">
    <property type="entry name" value="Regulatory factor, effector binding domain"/>
    <property type="match status" value="1"/>
</dbReference>
<evidence type="ECO:0000313" key="2">
    <source>
        <dbReference type="EMBL" id="SDZ42741.1"/>
    </source>
</evidence>
<name>A0A1H3SYT4_9MICO</name>
<dbReference type="SMART" id="SM00871">
    <property type="entry name" value="AraC_E_bind"/>
    <property type="match status" value="1"/>
</dbReference>
<sequence length="168" mass="17476">MTSITELIVPSVTVAGSRSWVPFTDLQAFFARALPVAQDALRSRGTVPAGAPIAVYFAATPDAVDVLAGFPVEPAAAHDETVQSVTLPAGRAVTAVHHGAYDDLGDTYDELHSWMTTHGLGEPGTMTEQYLVGPGSSSPPSEWQTVVTYYLPEDRVVAVPPAAAGAAG</sequence>
<accession>A0A1H3SYT4</accession>
<dbReference type="STRING" id="381665.SAMN05216554_3801"/>
<dbReference type="OrthoDB" id="795001at2"/>
<dbReference type="Pfam" id="PF06445">
    <property type="entry name" value="GyrI-like"/>
    <property type="match status" value="1"/>
</dbReference>
<evidence type="ECO:0000259" key="1">
    <source>
        <dbReference type="SMART" id="SM00871"/>
    </source>
</evidence>
<reference evidence="2 3" key="1">
    <citation type="submission" date="2016-10" db="EMBL/GenBank/DDBJ databases">
        <authorList>
            <person name="de Groot N.N."/>
        </authorList>
    </citation>
    <scope>NUCLEOTIDE SEQUENCE [LARGE SCALE GENOMIC DNA]</scope>
    <source>
        <strain evidence="2 3">CGMCC 4.3491</strain>
    </source>
</reference>
<dbReference type="InterPro" id="IPR010499">
    <property type="entry name" value="AraC_E-bd"/>
</dbReference>
<dbReference type="Proteomes" id="UP000198891">
    <property type="component" value="Unassembled WGS sequence"/>
</dbReference>
<dbReference type="SUPFAM" id="SSF55136">
    <property type="entry name" value="Probable bacterial effector-binding domain"/>
    <property type="match status" value="1"/>
</dbReference>
<organism evidence="2 3">
    <name type="scientific">Herbiconiux ginsengi</name>
    <dbReference type="NCBI Taxonomy" id="381665"/>
    <lineage>
        <taxon>Bacteria</taxon>
        <taxon>Bacillati</taxon>
        <taxon>Actinomycetota</taxon>
        <taxon>Actinomycetes</taxon>
        <taxon>Micrococcales</taxon>
        <taxon>Microbacteriaceae</taxon>
        <taxon>Herbiconiux</taxon>
    </lineage>
</organism>
<dbReference type="RefSeq" id="WP_092556733.1">
    <property type="nucleotide sequence ID" value="NZ_FNPZ01000004.1"/>
</dbReference>
<keyword evidence="3" id="KW-1185">Reference proteome</keyword>